<evidence type="ECO:0000313" key="5">
    <source>
        <dbReference type="Proteomes" id="UP000236333"/>
    </source>
</evidence>
<dbReference type="EMBL" id="PGGS01001953">
    <property type="protein sequence ID" value="PNG99914.1"/>
    <property type="molecule type" value="Genomic_DNA"/>
</dbReference>
<dbReference type="GO" id="GO:0003824">
    <property type="term" value="F:catalytic activity"/>
    <property type="evidence" value="ECO:0007669"/>
    <property type="project" value="InterPro"/>
</dbReference>
<feature type="non-terminal residue" evidence="4">
    <location>
        <position position="1"/>
    </location>
</feature>
<comment type="caution">
    <text evidence="4">The sequence shown here is derived from an EMBL/GenBank/DDBJ whole genome shotgun (WGS) entry which is preliminary data.</text>
</comment>
<dbReference type="AlphaFoldDB" id="A0A2J7ZI19"/>
<proteinExistence type="predicted"/>
<dbReference type="PANTHER" id="PTHR46482:SF9">
    <property type="entry name" value="5'-ADENYLYLSULFATE REDUCTASE 1, CHLOROPLASTIC"/>
    <property type="match status" value="1"/>
</dbReference>
<feature type="domain" description="Phosphoadenosine phosphosulphate reductase" evidence="3">
    <location>
        <begin position="1"/>
        <end position="68"/>
    </location>
</feature>
<keyword evidence="1" id="KW-0408">Iron</keyword>
<sequence>VKPLRKQLKTLRGWITGQRKDQSPGTRTEVPVVQVDPVFEGLDSGPGSLIKYNPLSNMTSVEVWNFLRVMVAMGAEMLSKCVASRCMRARVHGDDVVRHPAAASAAAVGPAAAAPAAAALLYGLAHQLGQLLRGRR</sequence>
<keyword evidence="2" id="KW-0479">Metal-binding</keyword>
<dbReference type="InterPro" id="IPR002500">
    <property type="entry name" value="PAPS_reduct_dom"/>
</dbReference>
<evidence type="ECO:0000256" key="2">
    <source>
        <dbReference type="ARBA" id="ARBA00023014"/>
    </source>
</evidence>
<dbReference type="GO" id="GO:0051536">
    <property type="term" value="F:iron-sulfur cluster binding"/>
    <property type="evidence" value="ECO:0007669"/>
    <property type="project" value="UniProtKB-KW"/>
</dbReference>
<dbReference type="Gene3D" id="3.40.50.620">
    <property type="entry name" value="HUPs"/>
    <property type="match status" value="1"/>
</dbReference>
<dbReference type="PANTHER" id="PTHR46482">
    <property type="entry name" value="5'-ADENYLYLSULFATE REDUCTASE 3, CHLOROPLASTIC"/>
    <property type="match status" value="1"/>
</dbReference>
<accession>A0A2J7ZI19</accession>
<dbReference type="Proteomes" id="UP000236333">
    <property type="component" value="Unassembled WGS sequence"/>
</dbReference>
<dbReference type="SUPFAM" id="SSF52402">
    <property type="entry name" value="Adenine nucleotide alpha hydrolases-like"/>
    <property type="match status" value="1"/>
</dbReference>
<evidence type="ECO:0000256" key="1">
    <source>
        <dbReference type="ARBA" id="ARBA00023004"/>
    </source>
</evidence>
<keyword evidence="2" id="KW-0411">Iron-sulfur</keyword>
<dbReference type="InterPro" id="IPR014729">
    <property type="entry name" value="Rossmann-like_a/b/a_fold"/>
</dbReference>
<reference evidence="4 5" key="1">
    <citation type="journal article" date="2017" name="Mol. Biol. Evol.">
        <title>The 4-celled Tetrabaena socialis nuclear genome reveals the essential components for genetic control of cell number at the origin of multicellularity in the volvocine lineage.</title>
        <authorList>
            <person name="Featherston J."/>
            <person name="Arakaki Y."/>
            <person name="Hanschen E.R."/>
            <person name="Ferris P.J."/>
            <person name="Michod R.E."/>
            <person name="Olson B.J.S.C."/>
            <person name="Nozaki H."/>
            <person name="Durand P.M."/>
        </authorList>
    </citation>
    <scope>NUCLEOTIDE SEQUENCE [LARGE SCALE GENOMIC DNA]</scope>
    <source>
        <strain evidence="4 5">NIES-571</strain>
    </source>
</reference>
<protein>
    <submittedName>
        <fullName evidence="4">5'-adenylylsulfate reductase 3, chloroplastic</fullName>
    </submittedName>
</protein>
<evidence type="ECO:0000259" key="3">
    <source>
        <dbReference type="Pfam" id="PF01507"/>
    </source>
</evidence>
<feature type="non-terminal residue" evidence="4">
    <location>
        <position position="136"/>
    </location>
</feature>
<evidence type="ECO:0000313" key="4">
    <source>
        <dbReference type="EMBL" id="PNG99914.1"/>
    </source>
</evidence>
<dbReference type="OrthoDB" id="7869097at2759"/>
<organism evidence="4 5">
    <name type="scientific">Tetrabaena socialis</name>
    <dbReference type="NCBI Taxonomy" id="47790"/>
    <lineage>
        <taxon>Eukaryota</taxon>
        <taxon>Viridiplantae</taxon>
        <taxon>Chlorophyta</taxon>
        <taxon>core chlorophytes</taxon>
        <taxon>Chlorophyceae</taxon>
        <taxon>CS clade</taxon>
        <taxon>Chlamydomonadales</taxon>
        <taxon>Tetrabaenaceae</taxon>
        <taxon>Tetrabaena</taxon>
    </lineage>
</organism>
<gene>
    <name evidence="4" type="ORF">TSOC_014296</name>
</gene>
<dbReference type="Pfam" id="PF01507">
    <property type="entry name" value="PAPS_reduct"/>
    <property type="match status" value="1"/>
</dbReference>
<name>A0A2J7ZI19_9CHLO</name>
<keyword evidence="5" id="KW-1185">Reference proteome</keyword>